<gene>
    <name evidence="2" type="ORF">BST12_15605</name>
</gene>
<dbReference type="PRINTS" id="PR00420">
    <property type="entry name" value="RNGMNOXGNASE"/>
</dbReference>
<organism evidence="2 3">
    <name type="scientific">Mycobacterium angelicum</name>
    <dbReference type="NCBI Taxonomy" id="470074"/>
    <lineage>
        <taxon>Bacteria</taxon>
        <taxon>Bacillati</taxon>
        <taxon>Actinomycetota</taxon>
        <taxon>Actinomycetes</taxon>
        <taxon>Mycobacteriales</taxon>
        <taxon>Mycobacteriaceae</taxon>
        <taxon>Mycobacterium</taxon>
    </lineage>
</organism>
<dbReference type="GO" id="GO:0004497">
    <property type="term" value="F:monooxygenase activity"/>
    <property type="evidence" value="ECO:0007669"/>
    <property type="project" value="UniProtKB-KW"/>
</dbReference>
<protein>
    <submittedName>
        <fullName evidence="2">FAD-binding monooxygenase</fullName>
    </submittedName>
</protein>
<name>A0A1W9ZR91_MYCAN</name>
<dbReference type="SUPFAM" id="SSF51905">
    <property type="entry name" value="FAD/NAD(P)-binding domain"/>
    <property type="match status" value="1"/>
</dbReference>
<dbReference type="RefSeq" id="WP_083114016.1">
    <property type="nucleotide sequence ID" value="NZ_JACKTS010000031.1"/>
</dbReference>
<dbReference type="AlphaFoldDB" id="A0A1W9ZR91"/>
<keyword evidence="2" id="KW-0560">Oxidoreductase</keyword>
<dbReference type="EMBL" id="MVHE01000023">
    <property type="protein sequence ID" value="ORA20311.1"/>
    <property type="molecule type" value="Genomic_DNA"/>
</dbReference>
<dbReference type="OrthoDB" id="3356051at2"/>
<evidence type="ECO:0000259" key="1">
    <source>
        <dbReference type="Pfam" id="PF01494"/>
    </source>
</evidence>
<feature type="domain" description="FAD-binding" evidence="1">
    <location>
        <begin position="5"/>
        <end position="319"/>
    </location>
</feature>
<accession>A0A1W9ZR91</accession>
<dbReference type="InterPro" id="IPR051704">
    <property type="entry name" value="FAD_aromatic-hydroxylase"/>
</dbReference>
<evidence type="ECO:0000313" key="3">
    <source>
        <dbReference type="Proteomes" id="UP000192284"/>
    </source>
</evidence>
<dbReference type="InterPro" id="IPR002938">
    <property type="entry name" value="FAD-bd"/>
</dbReference>
<evidence type="ECO:0000313" key="2">
    <source>
        <dbReference type="EMBL" id="ORA20311.1"/>
    </source>
</evidence>
<dbReference type="Proteomes" id="UP000192284">
    <property type="component" value="Unassembled WGS sequence"/>
</dbReference>
<dbReference type="Gene3D" id="3.50.50.60">
    <property type="entry name" value="FAD/NAD(P)-binding domain"/>
    <property type="match status" value="1"/>
</dbReference>
<dbReference type="Pfam" id="PF01494">
    <property type="entry name" value="FAD_binding_3"/>
    <property type="match status" value="1"/>
</dbReference>
<dbReference type="PANTHER" id="PTHR46865:SF2">
    <property type="entry name" value="MONOOXYGENASE"/>
    <property type="match status" value="1"/>
</dbReference>
<dbReference type="GO" id="GO:0071949">
    <property type="term" value="F:FAD binding"/>
    <property type="evidence" value="ECO:0007669"/>
    <property type="project" value="InterPro"/>
</dbReference>
<proteinExistence type="predicted"/>
<dbReference type="Gene3D" id="3.30.9.10">
    <property type="entry name" value="D-Amino Acid Oxidase, subunit A, domain 2"/>
    <property type="match status" value="1"/>
</dbReference>
<dbReference type="InterPro" id="IPR036188">
    <property type="entry name" value="FAD/NAD-bd_sf"/>
</dbReference>
<keyword evidence="2" id="KW-0503">Monooxygenase</keyword>
<dbReference type="PANTHER" id="PTHR46865">
    <property type="entry name" value="OXIDOREDUCTASE-RELATED"/>
    <property type="match status" value="1"/>
</dbReference>
<reference evidence="2 3" key="1">
    <citation type="submission" date="2017-02" db="EMBL/GenBank/DDBJ databases">
        <title>The new phylogeny of genus Mycobacterium.</title>
        <authorList>
            <person name="Tortoli E."/>
            <person name="Trovato A."/>
            <person name="Cirillo D.M."/>
        </authorList>
    </citation>
    <scope>NUCLEOTIDE SEQUENCE [LARGE SCALE GENOMIC DNA]</scope>
    <source>
        <strain evidence="2 3">DSM 45057</strain>
    </source>
</reference>
<sequence length="415" mass="44981">MSAPTVLISGAGIAGPALAFWLTRSGHQAVVVELADGIRPGGQTVDLRGAGRVVVERMGLLDRMRERSVDQRGVAWVREDGRRTAEMPVTAFHGNGVVSQLEILRGDLADVLYQATADEVDYRFSTRITELAQSDDGVLATLSDGTTVRADLVVGADGPHSAVRRLVFGPEEEFLRPLGGYHAWFTAPDTVGLDGWFLMYQAAGGLNASLRPSHDPAIGKAGLAFRSEPLQYDRGDLDAQRDLLAARFAGAGWHCDALVAAARQADDFYFDMFAQVHMDRWSSGRVTLVGDAGYCASPLSGMGTSLALVGAYVLAGELSSAPLPIALQRYQQVMQPYVDRCQRLPNGIDGYVPKSATDIRITALVMKYMQRWPFRLWAERKWFTTADAVELPDYPAAAPILGTAQTLGPDRRRGG</sequence>
<comment type="caution">
    <text evidence="2">The sequence shown here is derived from an EMBL/GenBank/DDBJ whole genome shotgun (WGS) entry which is preliminary data.</text>
</comment>
<keyword evidence="3" id="KW-1185">Reference proteome</keyword>